<dbReference type="PANTHER" id="PTHR20861">
    <property type="entry name" value="HOMOSERINE/4-DIPHOSPHOCYTIDYL-2-C-METHYL-D-ERYTHRITOL KINASE"/>
    <property type="match status" value="1"/>
</dbReference>
<reference evidence="5 8" key="2">
    <citation type="submission" date="2023-11" db="EMBL/GenBank/DDBJ databases">
        <title>MicrobeMod: A computational toolkit for identifying prokaryotic methylation and restriction-modification with nanopore sequencing.</title>
        <authorList>
            <person name="Crits-Christoph A."/>
            <person name="Kang S.C."/>
            <person name="Lee H."/>
            <person name="Ostrov N."/>
        </authorList>
    </citation>
    <scope>NUCLEOTIDE SEQUENCE [LARGE SCALE GENOMIC DNA]</scope>
    <source>
        <strain evidence="5 8">ATCC 29145</strain>
    </source>
</reference>
<evidence type="ECO:0000313" key="7">
    <source>
        <dbReference type="Proteomes" id="UP000298774"/>
    </source>
</evidence>
<feature type="domain" description="GHMP kinase N-terminal" evidence="3">
    <location>
        <begin position="66"/>
        <end position="137"/>
    </location>
</feature>
<keyword evidence="1" id="KW-0808">Transferase</keyword>
<dbReference type="InterPro" id="IPR014721">
    <property type="entry name" value="Ribsml_uS5_D2-typ_fold_subgr"/>
</dbReference>
<reference evidence="6 7" key="1">
    <citation type="submission" date="2018-09" db="EMBL/GenBank/DDBJ databases">
        <title>Whole genome based analysis of evolution and adaptive divergence in Indian and Brazilian strains of Azospirillum brasilense.</title>
        <authorList>
            <person name="Singh C."/>
            <person name="Tripathi A.K."/>
        </authorList>
    </citation>
    <scope>NUCLEOTIDE SEQUENCE [LARGE SCALE GENOMIC DNA]</scope>
    <source>
        <strain evidence="6 7">MTCC4038</strain>
        <plasmid evidence="6 7">p2</plasmid>
    </source>
</reference>
<keyword evidence="8" id="KW-1185">Reference proteome</keyword>
<dbReference type="InterPro" id="IPR013750">
    <property type="entry name" value="GHMP_kinase_C_dom"/>
</dbReference>
<dbReference type="InterPro" id="IPR020568">
    <property type="entry name" value="Ribosomal_Su5_D2-typ_SF"/>
</dbReference>
<dbReference type="InterPro" id="IPR006204">
    <property type="entry name" value="GHMP_kinase_N_dom"/>
</dbReference>
<proteinExistence type="predicted"/>
<gene>
    <name evidence="6" type="ORF">D3868_22340</name>
    <name evidence="5" type="ORF">SIM66_31560</name>
</gene>
<dbReference type="NCBIfam" id="TIGR00144">
    <property type="entry name" value="beta_RFAP_syn"/>
    <property type="match status" value="1"/>
</dbReference>
<dbReference type="InterPro" id="IPR004422">
    <property type="entry name" value="RFAP_synthase"/>
</dbReference>
<accession>A0A0P0FBC7</accession>
<geneLocation type="plasmid" evidence="6 7">
    <name>p2</name>
</geneLocation>
<name>A0A0P0FBC7_AZOBR</name>
<dbReference type="PIRSF" id="PIRSF004884">
    <property type="entry name" value="Sugar_kin_arch"/>
    <property type="match status" value="1"/>
</dbReference>
<protein>
    <submittedName>
        <fullName evidence="6">GHMP kinase</fullName>
    </submittedName>
</protein>
<dbReference type="GO" id="GO:0016301">
    <property type="term" value="F:kinase activity"/>
    <property type="evidence" value="ECO:0007669"/>
    <property type="project" value="UniProtKB-KW"/>
</dbReference>
<dbReference type="GO" id="GO:0005524">
    <property type="term" value="F:ATP binding"/>
    <property type="evidence" value="ECO:0007669"/>
    <property type="project" value="InterPro"/>
</dbReference>
<dbReference type="EMBL" id="JAWXYC010000005">
    <property type="protein sequence ID" value="MDX5955712.1"/>
    <property type="molecule type" value="Genomic_DNA"/>
</dbReference>
<dbReference type="EMBL" id="CP032341">
    <property type="protein sequence ID" value="QCO11817.1"/>
    <property type="molecule type" value="Genomic_DNA"/>
</dbReference>
<dbReference type="KEGG" id="abf:AMK58_22345"/>
<sequence length="331" mass="35027">MPLGVDEIRELRVTAPARLHLGFLDMNGGLGRRFGSLGLTLDGMATTLRVRPSDRLCASGPSAERALKAARAVCDRFRWPARAELTVEEAIPEHVGLGSGTQLGLAVGTALAHLHGRPSTVRRLAAELERGARSGIGIGAFEKGGVILDGGRGPDDAPPPIVARLPFPDSWRVLLILHRDGQGLHGTAELQAFKALPPFPAERAGHLCRLIVMAALPALIEGDADRFGRAVGELQRTVGDHFAPVQGGRFTSPLVAEALAWLEAEGIPGVGQTSWGPTGFAIVGDARRAEALLAEARHRWAGSALDFHLARGRNDGATLESTTDRVVLRAS</sequence>
<dbReference type="Proteomes" id="UP000298774">
    <property type="component" value="Plasmid p2"/>
</dbReference>
<dbReference type="Gene3D" id="3.30.230.10">
    <property type="match status" value="1"/>
</dbReference>
<evidence type="ECO:0000313" key="8">
    <source>
        <dbReference type="Proteomes" id="UP001277471"/>
    </source>
</evidence>
<dbReference type="PANTHER" id="PTHR20861:SF6">
    <property type="entry name" value="BETA-RIBOFURANOSYLPHENOL 5'-PHOSPHATE SYNTHASE"/>
    <property type="match status" value="1"/>
</dbReference>
<evidence type="ECO:0000259" key="3">
    <source>
        <dbReference type="Pfam" id="PF00288"/>
    </source>
</evidence>
<evidence type="ECO:0000259" key="4">
    <source>
        <dbReference type="Pfam" id="PF08544"/>
    </source>
</evidence>
<organism evidence="6 7">
    <name type="scientific">Azospirillum brasilense</name>
    <dbReference type="NCBI Taxonomy" id="192"/>
    <lineage>
        <taxon>Bacteria</taxon>
        <taxon>Pseudomonadati</taxon>
        <taxon>Pseudomonadota</taxon>
        <taxon>Alphaproteobacteria</taxon>
        <taxon>Rhodospirillales</taxon>
        <taxon>Azospirillaceae</taxon>
        <taxon>Azospirillum</taxon>
    </lineage>
</organism>
<evidence type="ECO:0000256" key="1">
    <source>
        <dbReference type="ARBA" id="ARBA00022679"/>
    </source>
</evidence>
<evidence type="ECO:0000313" key="6">
    <source>
        <dbReference type="EMBL" id="QCO11817.1"/>
    </source>
</evidence>
<dbReference type="SUPFAM" id="SSF54211">
    <property type="entry name" value="Ribosomal protein S5 domain 2-like"/>
    <property type="match status" value="1"/>
</dbReference>
<dbReference type="AlphaFoldDB" id="A0A0P0FBC7"/>
<dbReference type="GeneID" id="56449039"/>
<dbReference type="Pfam" id="PF00288">
    <property type="entry name" value="GHMP_kinases_N"/>
    <property type="match status" value="1"/>
</dbReference>
<evidence type="ECO:0000256" key="2">
    <source>
        <dbReference type="ARBA" id="ARBA00022777"/>
    </source>
</evidence>
<keyword evidence="6" id="KW-0614">Plasmid</keyword>
<dbReference type="RefSeq" id="WP_035680351.1">
    <property type="nucleotide sequence ID" value="NZ_CP012916.1"/>
</dbReference>
<dbReference type="Proteomes" id="UP001277471">
    <property type="component" value="Unassembled WGS sequence"/>
</dbReference>
<keyword evidence="2 6" id="KW-0418">Kinase</keyword>
<evidence type="ECO:0000313" key="5">
    <source>
        <dbReference type="EMBL" id="MDX5955712.1"/>
    </source>
</evidence>
<dbReference type="Pfam" id="PF08544">
    <property type="entry name" value="GHMP_kinases_C"/>
    <property type="match status" value="1"/>
</dbReference>
<feature type="domain" description="GHMP kinase C-terminal" evidence="4">
    <location>
        <begin position="215"/>
        <end position="300"/>
    </location>
</feature>